<dbReference type="Gene3D" id="1.20.120.220">
    <property type="entry name" value="ATP synthase, F0 complex, subunit A"/>
    <property type="match status" value="1"/>
</dbReference>
<comment type="subcellular location">
    <subcellularLocation>
        <location evidence="11">Cell membrane</location>
        <topology evidence="11">Multi-pass membrane protein</topology>
    </subcellularLocation>
    <subcellularLocation>
        <location evidence="1">Membrane</location>
        <topology evidence="1">Multi-pass membrane protein</topology>
    </subcellularLocation>
</comment>
<name>A0ABM9ELX9_9BACI</name>
<accession>A0ABM9ELX9</accession>
<feature type="transmembrane region" description="Helical" evidence="12">
    <location>
        <begin position="51"/>
        <end position="71"/>
    </location>
</feature>
<dbReference type="PRINTS" id="PR00123">
    <property type="entry name" value="ATPASEA"/>
</dbReference>
<evidence type="ECO:0000313" key="14">
    <source>
        <dbReference type="Proteomes" id="UP000838308"/>
    </source>
</evidence>
<dbReference type="PROSITE" id="PS00449">
    <property type="entry name" value="ATPASE_A"/>
    <property type="match status" value="1"/>
</dbReference>
<keyword evidence="10" id="KW-0066">ATP synthesis</keyword>
<dbReference type="PANTHER" id="PTHR42823:SF3">
    <property type="entry name" value="ATP SYNTHASE SUBUNIT A, CHLOROPLASTIC"/>
    <property type="match status" value="1"/>
</dbReference>
<organism evidence="13 14">
    <name type="scientific">Neobacillus rhizosphaerae</name>
    <dbReference type="NCBI Taxonomy" id="2880965"/>
    <lineage>
        <taxon>Bacteria</taxon>
        <taxon>Bacillati</taxon>
        <taxon>Bacillota</taxon>
        <taxon>Bacilli</taxon>
        <taxon>Bacillales</taxon>
        <taxon>Bacillaceae</taxon>
        <taxon>Neobacillus</taxon>
    </lineage>
</organism>
<keyword evidence="14" id="KW-1185">Reference proteome</keyword>
<dbReference type="EMBL" id="CALBWS010000002">
    <property type="protein sequence ID" value="CAH2713608.1"/>
    <property type="molecule type" value="Genomic_DNA"/>
</dbReference>
<evidence type="ECO:0000313" key="13">
    <source>
        <dbReference type="EMBL" id="CAH2713608.1"/>
    </source>
</evidence>
<dbReference type="Proteomes" id="UP000838308">
    <property type="component" value="Unassembled WGS sequence"/>
</dbReference>
<keyword evidence="6 11" id="KW-0375">Hydrogen ion transport</keyword>
<evidence type="ECO:0000256" key="11">
    <source>
        <dbReference type="RuleBase" id="RU000483"/>
    </source>
</evidence>
<dbReference type="InterPro" id="IPR035908">
    <property type="entry name" value="F0_ATP_A_sf"/>
</dbReference>
<keyword evidence="3 11" id="KW-0813">Transport</keyword>
<sequence length="174" mass="19359">MNNSIGVSNNLFILSTGVSLLMYLFIANLMGVPFSIITAEEQSVAWWKSPTADAHVTMTLAIMIIVYTHFIDIRLHGFKHFVLSFFKPFKVLFPINAIEQLATTLTLGLRLFGNIYAGEIMLALLANAVTHGFVVALLASVPMLIWQAFCIFIGAIQAYIFVTLTMVYIAHRLT</sequence>
<feature type="transmembrane region" description="Helical" evidence="12">
    <location>
        <begin position="91"/>
        <end position="113"/>
    </location>
</feature>
<evidence type="ECO:0000256" key="10">
    <source>
        <dbReference type="ARBA" id="ARBA00023310"/>
    </source>
</evidence>
<dbReference type="NCBIfam" id="TIGR01131">
    <property type="entry name" value="ATP_synt_6_or_A"/>
    <property type="match status" value="1"/>
</dbReference>
<protein>
    <recommendedName>
        <fullName evidence="11">ATP synthase subunit a</fullName>
    </recommendedName>
</protein>
<comment type="similarity">
    <text evidence="2 11">Belongs to the ATPase A chain family.</text>
</comment>
<evidence type="ECO:0000256" key="9">
    <source>
        <dbReference type="ARBA" id="ARBA00023136"/>
    </source>
</evidence>
<evidence type="ECO:0000256" key="5">
    <source>
        <dbReference type="ARBA" id="ARBA00022692"/>
    </source>
</evidence>
<keyword evidence="9 12" id="KW-0472">Membrane</keyword>
<dbReference type="InterPro" id="IPR000568">
    <property type="entry name" value="ATP_synth_F0_asu"/>
</dbReference>
<evidence type="ECO:0000256" key="8">
    <source>
        <dbReference type="ARBA" id="ARBA00023065"/>
    </source>
</evidence>
<dbReference type="Pfam" id="PF00119">
    <property type="entry name" value="ATP-synt_A"/>
    <property type="match status" value="1"/>
</dbReference>
<proteinExistence type="inferred from homology"/>
<dbReference type="SUPFAM" id="SSF81336">
    <property type="entry name" value="F1F0 ATP synthase subunit A"/>
    <property type="match status" value="1"/>
</dbReference>
<evidence type="ECO:0000256" key="1">
    <source>
        <dbReference type="ARBA" id="ARBA00004141"/>
    </source>
</evidence>
<keyword evidence="7 12" id="KW-1133">Transmembrane helix</keyword>
<dbReference type="CDD" id="cd00310">
    <property type="entry name" value="ATP-synt_Fo_a_6"/>
    <property type="match status" value="1"/>
</dbReference>
<evidence type="ECO:0000256" key="6">
    <source>
        <dbReference type="ARBA" id="ARBA00022781"/>
    </source>
</evidence>
<evidence type="ECO:0000256" key="12">
    <source>
        <dbReference type="SAM" id="Phobius"/>
    </source>
</evidence>
<evidence type="ECO:0000256" key="3">
    <source>
        <dbReference type="ARBA" id="ARBA00022448"/>
    </source>
</evidence>
<gene>
    <name evidence="13" type="primary">atpB_1</name>
    <name evidence="13" type="ORF">BACCIP111895_00744</name>
</gene>
<feature type="transmembrane region" description="Helical" evidence="12">
    <location>
        <begin position="20"/>
        <end position="39"/>
    </location>
</feature>
<comment type="caution">
    <text evidence="13">The sequence shown here is derived from an EMBL/GenBank/DDBJ whole genome shotgun (WGS) entry which is preliminary data.</text>
</comment>
<keyword evidence="8 11" id="KW-0406">Ion transport</keyword>
<keyword evidence="5 11" id="KW-0812">Transmembrane</keyword>
<dbReference type="InterPro" id="IPR023011">
    <property type="entry name" value="ATP_synth_F0_asu_AS"/>
</dbReference>
<keyword evidence="4 11" id="KW-0138">CF(0)</keyword>
<dbReference type="InterPro" id="IPR045082">
    <property type="entry name" value="ATP_syn_F0_a_bact/chloroplast"/>
</dbReference>
<comment type="function">
    <text evidence="11">Key component of the proton channel; it plays a direct role in the translocation of protons across the membrane.</text>
</comment>
<evidence type="ECO:0000256" key="4">
    <source>
        <dbReference type="ARBA" id="ARBA00022547"/>
    </source>
</evidence>
<feature type="transmembrane region" description="Helical" evidence="12">
    <location>
        <begin position="120"/>
        <end position="139"/>
    </location>
</feature>
<reference evidence="13" key="1">
    <citation type="submission" date="2022-04" db="EMBL/GenBank/DDBJ databases">
        <authorList>
            <person name="Criscuolo A."/>
        </authorList>
    </citation>
    <scope>NUCLEOTIDE SEQUENCE</scope>
    <source>
        <strain evidence="13">CIP111895</strain>
    </source>
</reference>
<dbReference type="PANTHER" id="PTHR42823">
    <property type="entry name" value="ATP SYNTHASE SUBUNIT A, CHLOROPLASTIC"/>
    <property type="match status" value="1"/>
</dbReference>
<feature type="transmembrane region" description="Helical" evidence="12">
    <location>
        <begin position="145"/>
        <end position="170"/>
    </location>
</feature>
<evidence type="ECO:0000256" key="2">
    <source>
        <dbReference type="ARBA" id="ARBA00006810"/>
    </source>
</evidence>
<evidence type="ECO:0000256" key="7">
    <source>
        <dbReference type="ARBA" id="ARBA00022989"/>
    </source>
</evidence>